<evidence type="ECO:0000259" key="15">
    <source>
        <dbReference type="Pfam" id="PF07715"/>
    </source>
</evidence>
<dbReference type="PROSITE" id="PS01156">
    <property type="entry name" value="TONB_DEPENDENT_REC_2"/>
    <property type="match status" value="1"/>
</dbReference>
<feature type="chain" id="PRO_5015424923" evidence="13">
    <location>
        <begin position="32"/>
        <end position="700"/>
    </location>
</feature>
<keyword evidence="5 10" id="KW-0812">Transmembrane</keyword>
<dbReference type="InterPro" id="IPR039426">
    <property type="entry name" value="TonB-dep_rcpt-like"/>
</dbReference>
<keyword evidence="17" id="KW-1185">Reference proteome</keyword>
<dbReference type="Proteomes" id="UP000244077">
    <property type="component" value="Unassembled WGS sequence"/>
</dbReference>
<evidence type="ECO:0000313" key="16">
    <source>
        <dbReference type="EMBL" id="PTQ71952.1"/>
    </source>
</evidence>
<dbReference type="CDD" id="cd01347">
    <property type="entry name" value="ligand_gated_channel"/>
    <property type="match status" value="1"/>
</dbReference>
<keyword evidence="8 10" id="KW-0472">Membrane</keyword>
<evidence type="ECO:0000256" key="11">
    <source>
        <dbReference type="PROSITE-ProRule" id="PRU10144"/>
    </source>
</evidence>
<feature type="domain" description="TonB-dependent receptor plug" evidence="15">
    <location>
        <begin position="57"/>
        <end position="163"/>
    </location>
</feature>
<dbReference type="InterPro" id="IPR000531">
    <property type="entry name" value="Beta-barrel_TonB"/>
</dbReference>
<evidence type="ECO:0000313" key="17">
    <source>
        <dbReference type="Proteomes" id="UP000244077"/>
    </source>
</evidence>
<evidence type="ECO:0000256" key="13">
    <source>
        <dbReference type="SAM" id="SignalP"/>
    </source>
</evidence>
<keyword evidence="9 10" id="KW-0998">Cell outer membrane</keyword>
<keyword evidence="4 10" id="KW-1134">Transmembrane beta strand</keyword>
<dbReference type="Pfam" id="PF07715">
    <property type="entry name" value="Plug"/>
    <property type="match status" value="1"/>
</dbReference>
<evidence type="ECO:0000256" key="5">
    <source>
        <dbReference type="ARBA" id="ARBA00022692"/>
    </source>
</evidence>
<dbReference type="GO" id="GO:0009279">
    <property type="term" value="C:cell outer membrane"/>
    <property type="evidence" value="ECO:0007669"/>
    <property type="project" value="UniProtKB-SubCell"/>
</dbReference>
<protein>
    <submittedName>
        <fullName evidence="16">Hemoglobin/transferrin/lactoferrin receptor protein</fullName>
    </submittedName>
</protein>
<dbReference type="GO" id="GO:0015344">
    <property type="term" value="F:siderophore uptake transmembrane transporter activity"/>
    <property type="evidence" value="ECO:0007669"/>
    <property type="project" value="TreeGrafter"/>
</dbReference>
<dbReference type="InterPro" id="IPR012910">
    <property type="entry name" value="Plug_dom"/>
</dbReference>
<name>A0A2T5HK57_9RHOB</name>
<dbReference type="EMBL" id="QAOH01000007">
    <property type="protein sequence ID" value="PTQ71952.1"/>
    <property type="molecule type" value="Genomic_DNA"/>
</dbReference>
<dbReference type="InterPro" id="IPR010917">
    <property type="entry name" value="TonB_rcpt_CS"/>
</dbReference>
<feature type="signal peptide" evidence="13">
    <location>
        <begin position="1"/>
        <end position="31"/>
    </location>
</feature>
<evidence type="ECO:0000256" key="2">
    <source>
        <dbReference type="ARBA" id="ARBA00009810"/>
    </source>
</evidence>
<dbReference type="PANTHER" id="PTHR30069">
    <property type="entry name" value="TONB-DEPENDENT OUTER MEMBRANE RECEPTOR"/>
    <property type="match status" value="1"/>
</dbReference>
<keyword evidence="6 13" id="KW-0732">Signal</keyword>
<feature type="short sequence motif" description="TonB C-terminal box" evidence="11">
    <location>
        <begin position="683"/>
        <end position="700"/>
    </location>
</feature>
<dbReference type="PANTHER" id="PTHR30069:SF41">
    <property type="entry name" value="HEME_HEMOPEXIN UTILIZATION PROTEIN C"/>
    <property type="match status" value="1"/>
</dbReference>
<evidence type="ECO:0000256" key="6">
    <source>
        <dbReference type="ARBA" id="ARBA00022729"/>
    </source>
</evidence>
<dbReference type="PROSITE" id="PS52016">
    <property type="entry name" value="TONB_DEPENDENT_REC_3"/>
    <property type="match status" value="1"/>
</dbReference>
<dbReference type="RefSeq" id="WP_170109273.1">
    <property type="nucleotide sequence ID" value="NZ_QAOH01000007.1"/>
</dbReference>
<sequence length="700" mass="75549">MTVFLWPERARARLMLSAALISSCLPLTAQAQDTTQLDPIVVQGDADGQGAETLSGASVSTLDGTALVEQYGGDVTDAIRSTPGAFTRSPSDNPAIVVNIRGLQGKGRVNTMIEGVPQTFRNASGHGATLDEQVFLDPILMSGADIARGYVSGADGLGALAGAANLRLLDVEDILLDGRDTGGMFKAMGSDNGNDYNALIAGAMQRDGFSAMFALSGYENSSYEDGEGTEVLSDGESKSGMFRLHFTPGTDATFDILGLWGENSFLADTSSGYYWENEKKLVKGAYHYDPGSPLIDLNVEAYLQKDNIYFPGSEDQSSGTFNGRDGTDTGSGFKLTNTSLLEAFGNPLDLSYGATLQQNDYENNAQAGSNANGKLMKYGLFVDAAYVVDKFDLGFGLRYDGYKLSGVTEATAAGRGDCPADASNGRCINAKEDRSDARLLPNLVLGYSPTEELRFYASYSETQRAPTATEMFYPGFHNFNGAISSAYLNLDLEAEYAQTYEIGASYEKKGLLAANDTFRVEANLFRSDIENYIIFGYTETYAMQWLNQDGVTKMDGIELALSYDSDRFFFDASFTKADTDQPTSPFVGIVSDSGQLPDDFGSLGGGVKLLDGDLVLGARLRYVGDSIVAYLSEDTFYDVDSYTLVDLYGSYKVSDHFEVFANVTNVEDKFYREANSGVTDEIYSYGGPGREITLGATLRF</sequence>
<keyword evidence="3 10" id="KW-0813">Transport</keyword>
<gene>
    <name evidence="16" type="ORF">C8N42_107131</name>
</gene>
<dbReference type="GO" id="GO:0044718">
    <property type="term" value="P:siderophore transmembrane transport"/>
    <property type="evidence" value="ECO:0007669"/>
    <property type="project" value="TreeGrafter"/>
</dbReference>
<proteinExistence type="inferred from homology"/>
<evidence type="ECO:0000256" key="8">
    <source>
        <dbReference type="ARBA" id="ARBA00023136"/>
    </source>
</evidence>
<evidence type="ECO:0000256" key="7">
    <source>
        <dbReference type="ARBA" id="ARBA00023077"/>
    </source>
</evidence>
<evidence type="ECO:0000256" key="1">
    <source>
        <dbReference type="ARBA" id="ARBA00004571"/>
    </source>
</evidence>
<dbReference type="Gene3D" id="2.40.170.20">
    <property type="entry name" value="TonB-dependent receptor, beta-barrel domain"/>
    <property type="match status" value="1"/>
</dbReference>
<evidence type="ECO:0000256" key="3">
    <source>
        <dbReference type="ARBA" id="ARBA00022448"/>
    </source>
</evidence>
<comment type="caution">
    <text evidence="16">The sequence shown here is derived from an EMBL/GenBank/DDBJ whole genome shotgun (WGS) entry which is preliminary data.</text>
</comment>
<organism evidence="16 17">
    <name type="scientific">Celeribacter persicus</name>
    <dbReference type="NCBI Taxonomy" id="1651082"/>
    <lineage>
        <taxon>Bacteria</taxon>
        <taxon>Pseudomonadati</taxon>
        <taxon>Pseudomonadota</taxon>
        <taxon>Alphaproteobacteria</taxon>
        <taxon>Rhodobacterales</taxon>
        <taxon>Roseobacteraceae</taxon>
        <taxon>Celeribacter</taxon>
    </lineage>
</organism>
<accession>A0A2T5HK57</accession>
<keyword evidence="7 12" id="KW-0798">TonB box</keyword>
<comment type="subcellular location">
    <subcellularLocation>
        <location evidence="1 10">Cell outer membrane</location>
        <topology evidence="1 10">Multi-pass membrane protein</topology>
    </subcellularLocation>
</comment>
<reference evidence="16 17" key="1">
    <citation type="submission" date="2018-04" db="EMBL/GenBank/DDBJ databases">
        <title>Genomic Encyclopedia of Archaeal and Bacterial Type Strains, Phase II (KMG-II): from individual species to whole genera.</title>
        <authorList>
            <person name="Goeker M."/>
        </authorList>
    </citation>
    <scope>NUCLEOTIDE SEQUENCE [LARGE SCALE GENOMIC DNA]</scope>
    <source>
        <strain evidence="16 17">DSM 100434</strain>
    </source>
</reference>
<dbReference type="InterPro" id="IPR036942">
    <property type="entry name" value="Beta-barrel_TonB_sf"/>
</dbReference>
<dbReference type="InterPro" id="IPR037066">
    <property type="entry name" value="Plug_dom_sf"/>
</dbReference>
<comment type="similarity">
    <text evidence="2 10 12">Belongs to the TonB-dependent receptor family.</text>
</comment>
<evidence type="ECO:0000256" key="12">
    <source>
        <dbReference type="RuleBase" id="RU003357"/>
    </source>
</evidence>
<keyword evidence="16" id="KW-0675">Receptor</keyword>
<feature type="domain" description="TonB-dependent receptor-like beta-barrel" evidence="14">
    <location>
        <begin position="252"/>
        <end position="666"/>
    </location>
</feature>
<dbReference type="SUPFAM" id="SSF56935">
    <property type="entry name" value="Porins"/>
    <property type="match status" value="1"/>
</dbReference>
<evidence type="ECO:0000256" key="9">
    <source>
        <dbReference type="ARBA" id="ARBA00023237"/>
    </source>
</evidence>
<evidence type="ECO:0000256" key="10">
    <source>
        <dbReference type="PROSITE-ProRule" id="PRU01360"/>
    </source>
</evidence>
<evidence type="ECO:0000259" key="14">
    <source>
        <dbReference type="Pfam" id="PF00593"/>
    </source>
</evidence>
<dbReference type="AlphaFoldDB" id="A0A2T5HK57"/>
<dbReference type="Gene3D" id="2.170.130.10">
    <property type="entry name" value="TonB-dependent receptor, plug domain"/>
    <property type="match status" value="1"/>
</dbReference>
<evidence type="ECO:0000256" key="4">
    <source>
        <dbReference type="ARBA" id="ARBA00022452"/>
    </source>
</evidence>
<dbReference type="Pfam" id="PF00593">
    <property type="entry name" value="TonB_dep_Rec_b-barrel"/>
    <property type="match status" value="1"/>
</dbReference>